<dbReference type="EMBL" id="VIGI01000002">
    <property type="protein sequence ID" value="KAB8303125.1"/>
    <property type="molecule type" value="Genomic_DNA"/>
</dbReference>
<evidence type="ECO:0000313" key="1">
    <source>
        <dbReference type="EMBL" id="KAB8303125.1"/>
    </source>
</evidence>
<proteinExistence type="predicted"/>
<keyword evidence="2" id="KW-1185">Reference proteome</keyword>
<dbReference type="Proteomes" id="UP000326757">
    <property type="component" value="Unassembled WGS sequence"/>
</dbReference>
<protein>
    <submittedName>
        <fullName evidence="1">Uncharacterized protein</fullName>
    </submittedName>
</protein>
<dbReference type="AlphaFoldDB" id="A0A5N6KHG7"/>
<gene>
    <name evidence="1" type="ORF">EYC80_004576</name>
</gene>
<sequence>MPISGDPEPLRLLLPLVATASEKEKLRDFTQALIVRVAYPKAARCLLGAAQYLISDKARANCEARLRAIYLEAATILYNLWTRRIFLKCTTLKCLKYPEFHPDDKHMIPHSSVDYESHEDQLVGKVISIMVHTLLEAYGSDEGKVYDQGRVWAPAEVWLDSSRRPSVE</sequence>
<comment type="caution">
    <text evidence="1">The sequence shown here is derived from an EMBL/GenBank/DDBJ whole genome shotgun (WGS) entry which is preliminary data.</text>
</comment>
<dbReference type="OrthoDB" id="4156714at2759"/>
<evidence type="ECO:0000313" key="2">
    <source>
        <dbReference type="Proteomes" id="UP000326757"/>
    </source>
</evidence>
<accession>A0A5N6KHG7</accession>
<organism evidence="1 2">
    <name type="scientific">Monilinia laxa</name>
    <name type="common">Brown rot fungus</name>
    <name type="synonym">Sclerotinia laxa</name>
    <dbReference type="NCBI Taxonomy" id="61186"/>
    <lineage>
        <taxon>Eukaryota</taxon>
        <taxon>Fungi</taxon>
        <taxon>Dikarya</taxon>
        <taxon>Ascomycota</taxon>
        <taxon>Pezizomycotina</taxon>
        <taxon>Leotiomycetes</taxon>
        <taxon>Helotiales</taxon>
        <taxon>Sclerotiniaceae</taxon>
        <taxon>Monilinia</taxon>
    </lineage>
</organism>
<name>A0A5N6KHG7_MONLA</name>
<reference evidence="1 2" key="1">
    <citation type="submission" date="2019-06" db="EMBL/GenBank/DDBJ databases">
        <title>Genome Sequence of the Brown Rot Fungal Pathogen Monilinia laxa.</title>
        <authorList>
            <person name="De Miccolis Angelini R.M."/>
            <person name="Landi L."/>
            <person name="Abate D."/>
            <person name="Pollastro S."/>
            <person name="Romanazzi G."/>
            <person name="Faretra F."/>
        </authorList>
    </citation>
    <scope>NUCLEOTIDE SEQUENCE [LARGE SCALE GENOMIC DNA]</scope>
    <source>
        <strain evidence="1 2">Mlax316</strain>
    </source>
</reference>